<dbReference type="PROSITE" id="PS50893">
    <property type="entry name" value="ABC_TRANSPORTER_2"/>
    <property type="match status" value="2"/>
</dbReference>
<dbReference type="GO" id="GO:0043190">
    <property type="term" value="C:ATP-binding cassette (ABC) transporter complex"/>
    <property type="evidence" value="ECO:0007669"/>
    <property type="project" value="TreeGrafter"/>
</dbReference>
<feature type="transmembrane region" description="Helical" evidence="9">
    <location>
        <begin position="691"/>
        <end position="710"/>
    </location>
</feature>
<evidence type="ECO:0000256" key="5">
    <source>
        <dbReference type="ARBA" id="ARBA00022741"/>
    </source>
</evidence>
<dbReference type="Pfam" id="PF07155">
    <property type="entry name" value="ECF-ribofla_trS"/>
    <property type="match status" value="1"/>
</dbReference>
<dbReference type="PANTHER" id="PTHR43553">
    <property type="entry name" value="HEAVY METAL TRANSPORTER"/>
    <property type="match status" value="1"/>
</dbReference>
<comment type="subcellular location">
    <subcellularLocation>
        <location evidence="1">Cell membrane</location>
        <topology evidence="1">Peripheral membrane protein</topology>
    </subcellularLocation>
</comment>
<evidence type="ECO:0000256" key="3">
    <source>
        <dbReference type="ARBA" id="ARBA00022448"/>
    </source>
</evidence>
<evidence type="ECO:0000256" key="7">
    <source>
        <dbReference type="ARBA" id="ARBA00022967"/>
    </source>
</evidence>
<sequence>MELFSVKDLNFSYTNNRNNFALKDVSFKINSGEFITLCGKSGCGKTSLLRQLKTTLSPSGFRSGSIKYCGNELEKTDSWVQASEIGFVMQKAESQIVTDKVWHEMAFGLESLGYDTDEIRLRVSEMASFFGLQSWFYKDTNTLSGGQKQLLSLASVMVLEPKILILDEPTAQLDPISAGDFMQMLLKINCEFGTAILVSAHNLEEVVPISDRIIVMENGRIIADNEPRSVILNLRNTQNEMFSAMPSPAQIYASVDRGCNCPLTVREGRDWISTYVQGKEIKPVPVKKIGYKESETVLKAKNIWFRYEKRDNDILKNISLSLHSGEWQSLVGSTGVGKTTFLSILSGTKSPYRGNVDTMGNRVCLLPQDPTTIFEKDTVMADLVQDISQKDESYLQNIINLCDLSELLYMHPYDLSGGEQQRAALAKVLLKRPRILLLDEPTKGLDALFKKKLAGILLNLKIRGISIIMVSHDIEFCAQYSDNCAFLFDGEIISKDEPRAFFSGNNFYTTSANRIARHIIPNAITTDDVIYAIGGSPVITKSSPKHNSRDSALPPLLTPVKTNIITDKGSKGSVFFSVLSLLLIPLCIFLGMKFIHERPYYYISIAIILLSIIPFIVMFEGRKPQARELVTIAVLCTIGVIGKIAFYMIPQFKPTVAIIIISAMALGSQRGFLIGVITAFVSNIFLGQGPWTPWQMFACGLIGFISGFMYKKEALPKTTVPICIFGFLITLLIYGGIMNPAALIMANDTISMSTLAAYYISGIPYDIIHAASTVIFLIVLAKPMLTKLDRVKKKYGLLLKGRNSYN</sequence>
<feature type="transmembrane region" description="Helical" evidence="9">
    <location>
        <begin position="574"/>
        <end position="592"/>
    </location>
</feature>
<gene>
    <name evidence="11" type="ORF">B9O19_00304</name>
</gene>
<feature type="transmembrane region" description="Helical" evidence="9">
    <location>
        <begin position="722"/>
        <end position="747"/>
    </location>
</feature>
<dbReference type="RefSeq" id="WP_102364785.1">
    <property type="nucleotide sequence ID" value="NZ_CP020991.1"/>
</dbReference>
<dbReference type="InterPro" id="IPR017871">
    <property type="entry name" value="ABC_transporter-like_CS"/>
</dbReference>
<dbReference type="KEGG" id="mpec:B9O19_00304"/>
<organism evidence="11 12">
    <name type="scientific">Monoglobus pectinilyticus</name>
    <dbReference type="NCBI Taxonomy" id="1981510"/>
    <lineage>
        <taxon>Bacteria</taxon>
        <taxon>Bacillati</taxon>
        <taxon>Bacillota</taxon>
        <taxon>Clostridia</taxon>
        <taxon>Monoglobales</taxon>
        <taxon>Monoglobaceae</taxon>
        <taxon>Monoglobus</taxon>
    </lineage>
</organism>
<evidence type="ECO:0000256" key="4">
    <source>
        <dbReference type="ARBA" id="ARBA00022475"/>
    </source>
</evidence>
<dbReference type="CDD" id="cd03225">
    <property type="entry name" value="ABC_cobalt_CbiO_domain1"/>
    <property type="match status" value="2"/>
</dbReference>
<dbReference type="InterPro" id="IPR003439">
    <property type="entry name" value="ABC_transporter-like_ATP-bd"/>
</dbReference>
<dbReference type="InterPro" id="IPR050095">
    <property type="entry name" value="ECF_ABC_transporter_ATP-bd"/>
</dbReference>
<dbReference type="OrthoDB" id="501320at2"/>
<dbReference type="PROSITE" id="PS00211">
    <property type="entry name" value="ABC_TRANSPORTER_1"/>
    <property type="match status" value="2"/>
</dbReference>
<dbReference type="GO" id="GO:0042626">
    <property type="term" value="F:ATPase-coupled transmembrane transporter activity"/>
    <property type="evidence" value="ECO:0007669"/>
    <property type="project" value="TreeGrafter"/>
</dbReference>
<feature type="domain" description="ABC transporter" evidence="10">
    <location>
        <begin position="6"/>
        <end position="243"/>
    </location>
</feature>
<proteinExistence type="inferred from homology"/>
<dbReference type="AlphaFoldDB" id="A0A2K9P1N9"/>
<accession>A0A2K9P1N9</accession>
<dbReference type="Proteomes" id="UP000235589">
    <property type="component" value="Chromosome"/>
</dbReference>
<feature type="transmembrane region" description="Helical" evidence="9">
    <location>
        <begin position="599"/>
        <end position="617"/>
    </location>
</feature>
<evidence type="ECO:0000256" key="8">
    <source>
        <dbReference type="ARBA" id="ARBA00023136"/>
    </source>
</evidence>
<keyword evidence="6" id="KW-0067">ATP-binding</keyword>
<dbReference type="InterPro" id="IPR015856">
    <property type="entry name" value="ABC_transpr_CbiO/EcfA_su"/>
</dbReference>
<keyword evidence="9" id="KW-0812">Transmembrane</keyword>
<keyword evidence="8 9" id="KW-0472">Membrane</keyword>
<keyword evidence="4" id="KW-1003">Cell membrane</keyword>
<evidence type="ECO:0000313" key="11">
    <source>
        <dbReference type="EMBL" id="AUO18488.1"/>
    </source>
</evidence>
<dbReference type="SUPFAM" id="SSF52540">
    <property type="entry name" value="P-loop containing nucleoside triphosphate hydrolases"/>
    <property type="match status" value="2"/>
</dbReference>
<dbReference type="Pfam" id="PF00005">
    <property type="entry name" value="ABC_tran"/>
    <property type="match status" value="2"/>
</dbReference>
<dbReference type="SMART" id="SM00382">
    <property type="entry name" value="AAA"/>
    <property type="match status" value="2"/>
</dbReference>
<dbReference type="EMBL" id="CP020991">
    <property type="protein sequence ID" value="AUO18488.1"/>
    <property type="molecule type" value="Genomic_DNA"/>
</dbReference>
<keyword evidence="7" id="KW-1278">Translocase</keyword>
<dbReference type="GO" id="GO:0005524">
    <property type="term" value="F:ATP binding"/>
    <property type="evidence" value="ECO:0007669"/>
    <property type="project" value="UniProtKB-KW"/>
</dbReference>
<keyword evidence="3" id="KW-0813">Transport</keyword>
<dbReference type="InterPro" id="IPR003593">
    <property type="entry name" value="AAA+_ATPase"/>
</dbReference>
<dbReference type="InterPro" id="IPR027417">
    <property type="entry name" value="P-loop_NTPase"/>
</dbReference>
<feature type="transmembrane region" description="Helical" evidence="9">
    <location>
        <begin position="767"/>
        <end position="785"/>
    </location>
</feature>
<keyword evidence="5" id="KW-0547">Nucleotide-binding</keyword>
<reference evidence="11 12" key="1">
    <citation type="submission" date="2017-04" db="EMBL/GenBank/DDBJ databases">
        <title>Monoglobus pectinilyticus 14 draft genome.</title>
        <authorList>
            <person name="Kim C."/>
            <person name="Rosendale D.I."/>
            <person name="Kelly W.J."/>
            <person name="Tannock G.W."/>
            <person name="Patchett M.L."/>
            <person name="Jordens J.Z."/>
        </authorList>
    </citation>
    <scope>NUCLEOTIDE SEQUENCE [LARGE SCALE GENOMIC DNA]</scope>
    <source>
        <strain evidence="11 12">14</strain>
    </source>
</reference>
<dbReference type="Gene3D" id="3.40.50.300">
    <property type="entry name" value="P-loop containing nucleotide triphosphate hydrolases"/>
    <property type="match status" value="2"/>
</dbReference>
<protein>
    <submittedName>
        <fullName evidence="11">ABC transporter related protein</fullName>
    </submittedName>
</protein>
<evidence type="ECO:0000256" key="2">
    <source>
        <dbReference type="ARBA" id="ARBA00005417"/>
    </source>
</evidence>
<dbReference type="InterPro" id="IPR009825">
    <property type="entry name" value="ECF_substrate-spec-like"/>
</dbReference>
<dbReference type="Gene3D" id="1.10.1760.20">
    <property type="match status" value="1"/>
</dbReference>
<feature type="domain" description="ABC transporter" evidence="10">
    <location>
        <begin position="298"/>
        <end position="514"/>
    </location>
</feature>
<keyword evidence="12" id="KW-1185">Reference proteome</keyword>
<dbReference type="GeneID" id="98061733"/>
<evidence type="ECO:0000256" key="1">
    <source>
        <dbReference type="ARBA" id="ARBA00004202"/>
    </source>
</evidence>
<evidence type="ECO:0000313" key="12">
    <source>
        <dbReference type="Proteomes" id="UP000235589"/>
    </source>
</evidence>
<evidence type="ECO:0000256" key="6">
    <source>
        <dbReference type="ARBA" id="ARBA00022840"/>
    </source>
</evidence>
<feature type="transmembrane region" description="Helical" evidence="9">
    <location>
        <begin position="629"/>
        <end position="649"/>
    </location>
</feature>
<name>A0A2K9P1N9_9FIRM</name>
<feature type="transmembrane region" description="Helical" evidence="9">
    <location>
        <begin position="656"/>
        <end position="685"/>
    </location>
</feature>
<evidence type="ECO:0000259" key="10">
    <source>
        <dbReference type="PROSITE" id="PS50893"/>
    </source>
</evidence>
<dbReference type="GO" id="GO:0016887">
    <property type="term" value="F:ATP hydrolysis activity"/>
    <property type="evidence" value="ECO:0007669"/>
    <property type="project" value="InterPro"/>
</dbReference>
<comment type="similarity">
    <text evidence="2">Belongs to the ABC transporter superfamily.</text>
</comment>
<evidence type="ECO:0000256" key="9">
    <source>
        <dbReference type="SAM" id="Phobius"/>
    </source>
</evidence>
<keyword evidence="9" id="KW-1133">Transmembrane helix</keyword>